<protein>
    <recommendedName>
        <fullName evidence="1">DUF5610 domain-containing protein</fullName>
    </recommendedName>
</protein>
<dbReference type="KEGG" id="tzo:THMIRHAT_12100"/>
<dbReference type="InterPro" id="IPR041651">
    <property type="entry name" value="DUF5610"/>
</dbReference>
<dbReference type="AlphaFoldDB" id="A0A6F8PN46"/>
<proteinExistence type="predicted"/>
<dbReference type="RefSeq" id="WP_173291261.1">
    <property type="nucleotide sequence ID" value="NZ_AP021888.1"/>
</dbReference>
<dbReference type="Gene3D" id="1.10.132.90">
    <property type="match status" value="1"/>
</dbReference>
<reference evidence="3" key="1">
    <citation type="submission" date="2019-11" db="EMBL/GenBank/DDBJ databases">
        <title>Isolation and characterization of two novel species in the genus Thiomicrorhabdus.</title>
        <authorList>
            <person name="Mochizuki J."/>
            <person name="Kojima H."/>
            <person name="Fukui M."/>
        </authorList>
    </citation>
    <scope>NUCLEOTIDE SEQUENCE [LARGE SCALE GENOMIC DNA]</scope>
    <source>
        <strain evidence="3">AkT22</strain>
    </source>
</reference>
<keyword evidence="3" id="KW-1185">Reference proteome</keyword>
<dbReference type="Proteomes" id="UP000501466">
    <property type="component" value="Chromosome"/>
</dbReference>
<dbReference type="Pfam" id="PF18433">
    <property type="entry name" value="DUF5610"/>
    <property type="match status" value="1"/>
</dbReference>
<feature type="domain" description="DUF5610" evidence="1">
    <location>
        <begin position="73"/>
        <end position="197"/>
    </location>
</feature>
<name>A0A6F8PN46_9GAMM</name>
<dbReference type="EMBL" id="AP021888">
    <property type="protein sequence ID" value="BBP43464.1"/>
    <property type="molecule type" value="Genomic_DNA"/>
</dbReference>
<evidence type="ECO:0000313" key="2">
    <source>
        <dbReference type="EMBL" id="BBP43464.1"/>
    </source>
</evidence>
<sequence>MSIPQIPNSVNAYQKMAGLTQTTSEKTQIDYSSISQGKGELKVDQMTIRNEKQASLVAHLFGNGETQNAENGLKMTYQAAIEKLNEKFKAELGDAYGDNAITQENLDKRGIEYWNPENTSARIVNSATAFLSGFQTAHPELQGEELMNKFLEVVGGGLQQGFDEAQNILSDLKVFDGLVKDNFSATTDLVQKGMENFKNQYLGITPEPIPEENNQAE</sequence>
<evidence type="ECO:0000313" key="3">
    <source>
        <dbReference type="Proteomes" id="UP000501466"/>
    </source>
</evidence>
<accession>A0A6F8PN46</accession>
<evidence type="ECO:0000259" key="1">
    <source>
        <dbReference type="Pfam" id="PF18433"/>
    </source>
</evidence>
<gene>
    <name evidence="2" type="ORF">THMIRHAT_12100</name>
</gene>
<organism evidence="2 3">
    <name type="scientific">Thiosulfativibrio zosterae</name>
    <dbReference type="NCBI Taxonomy" id="2675053"/>
    <lineage>
        <taxon>Bacteria</taxon>
        <taxon>Pseudomonadati</taxon>
        <taxon>Pseudomonadota</taxon>
        <taxon>Gammaproteobacteria</taxon>
        <taxon>Thiotrichales</taxon>
        <taxon>Piscirickettsiaceae</taxon>
        <taxon>Thiosulfativibrio</taxon>
    </lineage>
</organism>